<sequence length="343" mass="37093">MPSRFQRTIVGLTAATLFAGVASAVPARASDLSIRFAWYMPPKTATADQGEAIAKNIADMSNGSIDVSTYPSGSLAKESTMAQALANNTANMGIMAMHWWSSMEPSLEWDTIPFLADDAGQLLDALHGKLGDDINKIFNKHGVQIVGWGYYGYAESYVNTKHPIKTPDDLDGLRMRSEGSLSAEFLKAKGASPVAVDSSEVYTALQRGTLDGAVSGLSSIVSRKWYEVGHNITAIHYVPLVYPVQVNLGWWQGLTDEQRDIISKAVAKTEKPNVDAIEKEFKDDIELAKKAGDDVYVPTEDDLAKWKDATLDMALKSYYAKAGDTGKSLVADVQSAMGGKATQ</sequence>
<dbReference type="NCBIfam" id="NF037995">
    <property type="entry name" value="TRAP_S1"/>
    <property type="match status" value="1"/>
</dbReference>
<organism evidence="5 6">
    <name type="scientific">Jiella endophytica</name>
    <dbReference type="NCBI Taxonomy" id="2558362"/>
    <lineage>
        <taxon>Bacteria</taxon>
        <taxon>Pseudomonadati</taxon>
        <taxon>Pseudomonadota</taxon>
        <taxon>Alphaproteobacteria</taxon>
        <taxon>Hyphomicrobiales</taxon>
        <taxon>Aurantimonadaceae</taxon>
        <taxon>Jiella</taxon>
    </lineage>
</organism>
<dbReference type="GO" id="GO:0055085">
    <property type="term" value="P:transmembrane transport"/>
    <property type="evidence" value="ECO:0007669"/>
    <property type="project" value="InterPro"/>
</dbReference>
<keyword evidence="2" id="KW-0813">Transport</keyword>
<dbReference type="RefSeq" id="WP_134761646.1">
    <property type="nucleotide sequence ID" value="NZ_SOZD01000002.1"/>
</dbReference>
<dbReference type="InterPro" id="IPR038404">
    <property type="entry name" value="TRAP_DctP_sf"/>
</dbReference>
<evidence type="ECO:0008006" key="7">
    <source>
        <dbReference type="Google" id="ProtNLM"/>
    </source>
</evidence>
<protein>
    <recommendedName>
        <fullName evidence="7">TRAP transporter substrate-binding protein</fullName>
    </recommendedName>
</protein>
<dbReference type="Proteomes" id="UP000298179">
    <property type="component" value="Unassembled WGS sequence"/>
</dbReference>
<dbReference type="AlphaFoldDB" id="A0A4Y8RPD5"/>
<evidence type="ECO:0000256" key="3">
    <source>
        <dbReference type="ARBA" id="ARBA00022729"/>
    </source>
</evidence>
<dbReference type="EMBL" id="SOZD01000002">
    <property type="protein sequence ID" value="TFF25478.1"/>
    <property type="molecule type" value="Genomic_DNA"/>
</dbReference>
<accession>A0A4Y8RPD5</accession>
<dbReference type="PANTHER" id="PTHR33376">
    <property type="match status" value="1"/>
</dbReference>
<name>A0A4Y8RPD5_9HYPH</name>
<dbReference type="InterPro" id="IPR018389">
    <property type="entry name" value="DctP_fam"/>
</dbReference>
<dbReference type="Gene3D" id="3.40.190.170">
    <property type="entry name" value="Bacterial extracellular solute-binding protein, family 7"/>
    <property type="match status" value="1"/>
</dbReference>
<dbReference type="OrthoDB" id="8673861at2"/>
<evidence type="ECO:0000313" key="6">
    <source>
        <dbReference type="Proteomes" id="UP000298179"/>
    </source>
</evidence>
<comment type="similarity">
    <text evidence="1">Belongs to the bacterial solute-binding protein 7 family.</text>
</comment>
<feature type="chain" id="PRO_5021261922" description="TRAP transporter substrate-binding protein" evidence="4">
    <location>
        <begin position="30"/>
        <end position="343"/>
    </location>
</feature>
<evidence type="ECO:0000256" key="4">
    <source>
        <dbReference type="SAM" id="SignalP"/>
    </source>
</evidence>
<keyword evidence="3 4" id="KW-0732">Signal</keyword>
<dbReference type="SUPFAM" id="SSF53850">
    <property type="entry name" value="Periplasmic binding protein-like II"/>
    <property type="match status" value="1"/>
</dbReference>
<evidence type="ECO:0000313" key="5">
    <source>
        <dbReference type="EMBL" id="TFF25478.1"/>
    </source>
</evidence>
<comment type="caution">
    <text evidence="5">The sequence shown here is derived from an EMBL/GenBank/DDBJ whole genome shotgun (WGS) entry which is preliminary data.</text>
</comment>
<gene>
    <name evidence="5" type="ORF">E3C22_09010</name>
</gene>
<dbReference type="PANTHER" id="PTHR33376:SF7">
    <property type="entry name" value="C4-DICARBOXYLATE-BINDING PROTEIN DCTB"/>
    <property type="match status" value="1"/>
</dbReference>
<evidence type="ECO:0000256" key="2">
    <source>
        <dbReference type="ARBA" id="ARBA00022448"/>
    </source>
</evidence>
<proteinExistence type="inferred from homology"/>
<dbReference type="Pfam" id="PF03480">
    <property type="entry name" value="DctP"/>
    <property type="match status" value="1"/>
</dbReference>
<feature type="signal peptide" evidence="4">
    <location>
        <begin position="1"/>
        <end position="29"/>
    </location>
</feature>
<keyword evidence="6" id="KW-1185">Reference proteome</keyword>
<reference evidence="5 6" key="1">
    <citation type="submission" date="2019-03" db="EMBL/GenBank/DDBJ databases">
        <title>Jiella endophytica sp. nov., a novel endophytic bacterium isolated from root of Ficus microcarpa Linn. f.</title>
        <authorList>
            <person name="Tuo L."/>
        </authorList>
    </citation>
    <scope>NUCLEOTIDE SEQUENCE [LARGE SCALE GENOMIC DNA]</scope>
    <source>
        <strain evidence="5 6">CBS5Q-3</strain>
    </source>
</reference>
<evidence type="ECO:0000256" key="1">
    <source>
        <dbReference type="ARBA" id="ARBA00009023"/>
    </source>
</evidence>